<dbReference type="Gene3D" id="1.50.10.20">
    <property type="match status" value="2"/>
</dbReference>
<dbReference type="SUPFAM" id="SSF48239">
    <property type="entry name" value="Terpenoid cyclases/Protein prenyltransferases"/>
    <property type="match status" value="1"/>
</dbReference>
<evidence type="ECO:0000256" key="2">
    <source>
        <dbReference type="SAM" id="MobiDB-lite"/>
    </source>
</evidence>
<evidence type="ECO:0000313" key="4">
    <source>
        <dbReference type="EMBL" id="QDU46396.1"/>
    </source>
</evidence>
<evidence type="ECO:0000256" key="1">
    <source>
        <dbReference type="ARBA" id="ARBA00022737"/>
    </source>
</evidence>
<protein>
    <submittedName>
        <fullName evidence="4">Prenyltransferase and squalene oxidase repeat protein</fullName>
    </submittedName>
</protein>
<feature type="region of interest" description="Disordered" evidence="2">
    <location>
        <begin position="42"/>
        <end position="61"/>
    </location>
</feature>
<name>A0A517ZVD5_9PLAN</name>
<keyword evidence="1" id="KW-0677">Repeat</keyword>
<dbReference type="InterPro" id="IPR001330">
    <property type="entry name" value="Prenyltrans"/>
</dbReference>
<sequence>MPAEPYLLELGNRLSAGLAGLDPQRRARHRRFILAQQTADGGFCGREAPEELRDPGDEDAPRESDLYYSAFAVRSLAVMGAITADDCRPIAGYLKSIDPFGGSVIDIVSWLYCALIVQTTAGIDVLAEHDSDWPVHLAEFLESFRTEDGGYAKTHEGAAGSTYHTFLIALCYELIGRTIPHPERLVQFIYDRQREDGGFVEIGPMKRSGTNPTAAAVAVLRMYNAFDDEFHQDVRAFLREVRGDEGGFQANTRIPFSDSLSTFTGLLTCQDLGIDNVVKPHTVERFINALEFPAGGFRGAGWDEQADVEYTFYALGVLGLLGTGDKPS</sequence>
<dbReference type="CDD" id="cd00688">
    <property type="entry name" value="ISOPREN_C2_like"/>
    <property type="match status" value="1"/>
</dbReference>
<dbReference type="InterPro" id="IPR008930">
    <property type="entry name" value="Terpenoid_cyclase/PrenylTrfase"/>
</dbReference>
<accession>A0A517ZVD5</accession>
<dbReference type="AlphaFoldDB" id="A0A517ZVD5"/>
<dbReference type="Proteomes" id="UP000319383">
    <property type="component" value="Chromosome"/>
</dbReference>
<feature type="domain" description="Prenyltransferase alpha-alpha toroid" evidence="3">
    <location>
        <begin position="20"/>
        <end position="199"/>
    </location>
</feature>
<organism evidence="4 5">
    <name type="scientific">Symmachiella dynata</name>
    <dbReference type="NCBI Taxonomy" id="2527995"/>
    <lineage>
        <taxon>Bacteria</taxon>
        <taxon>Pseudomonadati</taxon>
        <taxon>Planctomycetota</taxon>
        <taxon>Planctomycetia</taxon>
        <taxon>Planctomycetales</taxon>
        <taxon>Planctomycetaceae</taxon>
        <taxon>Symmachiella</taxon>
    </lineage>
</organism>
<dbReference type="EMBL" id="CP036276">
    <property type="protein sequence ID" value="QDU46396.1"/>
    <property type="molecule type" value="Genomic_DNA"/>
</dbReference>
<dbReference type="Pfam" id="PF00432">
    <property type="entry name" value="Prenyltrans"/>
    <property type="match status" value="1"/>
</dbReference>
<dbReference type="KEGG" id="sdyn:Mal52_49160"/>
<evidence type="ECO:0000259" key="3">
    <source>
        <dbReference type="Pfam" id="PF00432"/>
    </source>
</evidence>
<dbReference type="RefSeq" id="WP_145378915.1">
    <property type="nucleotide sequence ID" value="NZ_CP036276.1"/>
</dbReference>
<reference evidence="4 5" key="1">
    <citation type="submission" date="2019-02" db="EMBL/GenBank/DDBJ databases">
        <title>Deep-cultivation of Planctomycetes and their phenomic and genomic characterization uncovers novel biology.</title>
        <authorList>
            <person name="Wiegand S."/>
            <person name="Jogler M."/>
            <person name="Boedeker C."/>
            <person name="Pinto D."/>
            <person name="Vollmers J."/>
            <person name="Rivas-Marin E."/>
            <person name="Kohn T."/>
            <person name="Peeters S.H."/>
            <person name="Heuer A."/>
            <person name="Rast P."/>
            <person name="Oberbeckmann S."/>
            <person name="Bunk B."/>
            <person name="Jeske O."/>
            <person name="Meyerdierks A."/>
            <person name="Storesund J.E."/>
            <person name="Kallscheuer N."/>
            <person name="Luecker S."/>
            <person name="Lage O.M."/>
            <person name="Pohl T."/>
            <person name="Merkel B.J."/>
            <person name="Hornburger P."/>
            <person name="Mueller R.-W."/>
            <person name="Bruemmer F."/>
            <person name="Labrenz M."/>
            <person name="Spormann A.M."/>
            <person name="Op den Camp H."/>
            <person name="Overmann J."/>
            <person name="Amann R."/>
            <person name="Jetten M.S.M."/>
            <person name="Mascher T."/>
            <person name="Medema M.H."/>
            <person name="Devos D.P."/>
            <person name="Kaster A.-K."/>
            <person name="Ovreas L."/>
            <person name="Rohde M."/>
            <person name="Galperin M.Y."/>
            <person name="Jogler C."/>
        </authorList>
    </citation>
    <scope>NUCLEOTIDE SEQUENCE [LARGE SCALE GENOMIC DNA]</scope>
    <source>
        <strain evidence="4 5">Mal52</strain>
    </source>
</reference>
<feature type="compositionally biased region" description="Basic and acidic residues" evidence="2">
    <location>
        <begin position="47"/>
        <end position="61"/>
    </location>
</feature>
<evidence type="ECO:0000313" key="5">
    <source>
        <dbReference type="Proteomes" id="UP000319383"/>
    </source>
</evidence>
<gene>
    <name evidence="4" type="ORF">Mal52_49160</name>
</gene>
<proteinExistence type="predicted"/>
<dbReference type="GO" id="GO:0016740">
    <property type="term" value="F:transferase activity"/>
    <property type="evidence" value="ECO:0007669"/>
    <property type="project" value="UniProtKB-KW"/>
</dbReference>
<keyword evidence="4" id="KW-0808">Transferase</keyword>
<keyword evidence="5" id="KW-1185">Reference proteome</keyword>